<protein>
    <submittedName>
        <fullName evidence="11">DNA replication licensing factor mcm10</fullName>
    </submittedName>
</protein>
<evidence type="ECO:0000259" key="10">
    <source>
        <dbReference type="Pfam" id="PF22379"/>
    </source>
</evidence>
<feature type="compositionally biased region" description="Gly residues" evidence="8">
    <location>
        <begin position="789"/>
        <end position="803"/>
    </location>
</feature>
<dbReference type="Gene3D" id="2.40.50.140">
    <property type="entry name" value="Nucleic acid-binding proteins"/>
    <property type="match status" value="1"/>
</dbReference>
<keyword evidence="5" id="KW-0863">Zinc-finger</keyword>
<feature type="compositionally biased region" description="Low complexity" evidence="8">
    <location>
        <begin position="718"/>
        <end position="729"/>
    </location>
</feature>
<feature type="region of interest" description="Disordered" evidence="8">
    <location>
        <begin position="789"/>
        <end position="818"/>
    </location>
</feature>
<keyword evidence="3" id="KW-0235">DNA replication</keyword>
<evidence type="ECO:0000256" key="8">
    <source>
        <dbReference type="SAM" id="MobiDB-lite"/>
    </source>
</evidence>
<keyword evidence="4" id="KW-0479">Metal-binding</keyword>
<feature type="compositionally biased region" description="Polar residues" evidence="8">
    <location>
        <begin position="300"/>
        <end position="321"/>
    </location>
</feature>
<evidence type="ECO:0000313" key="11">
    <source>
        <dbReference type="EMBL" id="KAK3945564.1"/>
    </source>
</evidence>
<feature type="compositionally biased region" description="Polar residues" evidence="8">
    <location>
        <begin position="157"/>
        <end position="170"/>
    </location>
</feature>
<comment type="similarity">
    <text evidence="2">Belongs to the MCM10 family.</text>
</comment>
<dbReference type="GO" id="GO:0003688">
    <property type="term" value="F:DNA replication origin binding"/>
    <property type="evidence" value="ECO:0007669"/>
    <property type="project" value="TreeGrafter"/>
</dbReference>
<feature type="compositionally biased region" description="Polar residues" evidence="8">
    <location>
        <begin position="212"/>
        <end position="234"/>
    </location>
</feature>
<gene>
    <name evidence="11" type="ORF">QBC46DRAFT_444972</name>
</gene>
<feature type="region of interest" description="Disordered" evidence="8">
    <location>
        <begin position="86"/>
        <end position="234"/>
    </location>
</feature>
<dbReference type="GO" id="GO:0006270">
    <property type="term" value="P:DNA replication initiation"/>
    <property type="evidence" value="ECO:0007669"/>
    <property type="project" value="InterPro"/>
</dbReference>
<evidence type="ECO:0000313" key="12">
    <source>
        <dbReference type="Proteomes" id="UP001303473"/>
    </source>
</evidence>
<dbReference type="Pfam" id="PF09329">
    <property type="entry name" value="zf-primase"/>
    <property type="match status" value="1"/>
</dbReference>
<dbReference type="InterPro" id="IPR055065">
    <property type="entry name" value="OB_MCM10"/>
</dbReference>
<comment type="subcellular location">
    <subcellularLocation>
        <location evidence="1">Nucleus</location>
    </subcellularLocation>
</comment>
<evidence type="ECO:0000256" key="1">
    <source>
        <dbReference type="ARBA" id="ARBA00004123"/>
    </source>
</evidence>
<name>A0AAN6NGX1_9PEZI</name>
<reference evidence="12" key="1">
    <citation type="journal article" date="2023" name="Mol. Phylogenet. Evol.">
        <title>Genome-scale phylogeny and comparative genomics of the fungal order Sordariales.</title>
        <authorList>
            <person name="Hensen N."/>
            <person name="Bonometti L."/>
            <person name="Westerberg I."/>
            <person name="Brannstrom I.O."/>
            <person name="Guillou S."/>
            <person name="Cros-Aarteil S."/>
            <person name="Calhoun S."/>
            <person name="Haridas S."/>
            <person name="Kuo A."/>
            <person name="Mondo S."/>
            <person name="Pangilinan J."/>
            <person name="Riley R."/>
            <person name="LaButti K."/>
            <person name="Andreopoulos B."/>
            <person name="Lipzen A."/>
            <person name="Chen C."/>
            <person name="Yan M."/>
            <person name="Daum C."/>
            <person name="Ng V."/>
            <person name="Clum A."/>
            <person name="Steindorff A."/>
            <person name="Ohm R.A."/>
            <person name="Martin F."/>
            <person name="Silar P."/>
            <person name="Natvig D.O."/>
            <person name="Lalanne C."/>
            <person name="Gautier V."/>
            <person name="Ament-Velasquez S.L."/>
            <person name="Kruys A."/>
            <person name="Hutchinson M.I."/>
            <person name="Powell A.J."/>
            <person name="Barry K."/>
            <person name="Miller A.N."/>
            <person name="Grigoriev I.V."/>
            <person name="Debuchy R."/>
            <person name="Gladieux P."/>
            <person name="Hiltunen Thoren M."/>
            <person name="Johannesson H."/>
        </authorList>
    </citation>
    <scope>NUCLEOTIDE SEQUENCE [LARGE SCALE GENOMIC DNA]</scope>
    <source>
        <strain evidence="12">CBS 340.73</strain>
    </source>
</reference>
<dbReference type="InterPro" id="IPR012340">
    <property type="entry name" value="NA-bd_OB-fold"/>
</dbReference>
<evidence type="ECO:0000256" key="6">
    <source>
        <dbReference type="ARBA" id="ARBA00022833"/>
    </source>
</evidence>
<dbReference type="Pfam" id="PF22379">
    <property type="entry name" value="OB_MCM10"/>
    <property type="match status" value="1"/>
</dbReference>
<feature type="domain" description="MCM10 OB-fold" evidence="10">
    <location>
        <begin position="340"/>
        <end position="470"/>
    </location>
</feature>
<dbReference type="AlphaFoldDB" id="A0AAN6NGX1"/>
<comment type="caution">
    <text evidence="11">The sequence shown here is derived from an EMBL/GenBank/DDBJ whole genome shotgun (WGS) entry which is preliminary data.</text>
</comment>
<feature type="domain" description="Zinc finger Mcm10/DnaG-type" evidence="9">
    <location>
        <begin position="489"/>
        <end position="534"/>
    </location>
</feature>
<dbReference type="GO" id="GO:0043596">
    <property type="term" value="C:nuclear replication fork"/>
    <property type="evidence" value="ECO:0007669"/>
    <property type="project" value="TreeGrafter"/>
</dbReference>
<feature type="compositionally biased region" description="Gly residues" evidence="8">
    <location>
        <begin position="730"/>
        <end position="741"/>
    </location>
</feature>
<keyword evidence="7" id="KW-0539">Nucleus</keyword>
<evidence type="ECO:0000256" key="2">
    <source>
        <dbReference type="ARBA" id="ARBA00009679"/>
    </source>
</evidence>
<dbReference type="GO" id="GO:0008270">
    <property type="term" value="F:zinc ion binding"/>
    <property type="evidence" value="ECO:0007669"/>
    <property type="project" value="UniProtKB-KW"/>
</dbReference>
<feature type="compositionally biased region" description="Polar residues" evidence="8">
    <location>
        <begin position="101"/>
        <end position="110"/>
    </location>
</feature>
<dbReference type="InterPro" id="IPR040184">
    <property type="entry name" value="Mcm10"/>
</dbReference>
<dbReference type="GO" id="GO:0003697">
    <property type="term" value="F:single-stranded DNA binding"/>
    <property type="evidence" value="ECO:0007669"/>
    <property type="project" value="InterPro"/>
</dbReference>
<feature type="compositionally biased region" description="Acidic residues" evidence="8">
    <location>
        <begin position="56"/>
        <end position="65"/>
    </location>
</feature>
<organism evidence="11 12">
    <name type="scientific">Diplogelasinospora grovesii</name>
    <dbReference type="NCBI Taxonomy" id="303347"/>
    <lineage>
        <taxon>Eukaryota</taxon>
        <taxon>Fungi</taxon>
        <taxon>Dikarya</taxon>
        <taxon>Ascomycota</taxon>
        <taxon>Pezizomycotina</taxon>
        <taxon>Sordariomycetes</taxon>
        <taxon>Sordariomycetidae</taxon>
        <taxon>Sordariales</taxon>
        <taxon>Diplogelasinosporaceae</taxon>
        <taxon>Diplogelasinospora</taxon>
    </lineage>
</organism>
<dbReference type="PANTHER" id="PTHR13454">
    <property type="entry name" value="PROTEIN MCM10 HOMOLOG"/>
    <property type="match status" value="1"/>
</dbReference>
<evidence type="ECO:0000256" key="5">
    <source>
        <dbReference type="ARBA" id="ARBA00022771"/>
    </source>
</evidence>
<dbReference type="InterPro" id="IPR015408">
    <property type="entry name" value="Znf_Mcm10/DnaG"/>
</dbReference>
<feature type="region of interest" description="Disordered" evidence="8">
    <location>
        <begin position="1"/>
        <end position="65"/>
    </location>
</feature>
<keyword evidence="12" id="KW-1185">Reference proteome</keyword>
<dbReference type="Proteomes" id="UP001303473">
    <property type="component" value="Unassembled WGS sequence"/>
</dbReference>
<feature type="region of interest" description="Disordered" evidence="8">
    <location>
        <begin position="541"/>
        <end position="579"/>
    </location>
</feature>
<feature type="region of interest" description="Disordered" evidence="8">
    <location>
        <begin position="294"/>
        <end position="329"/>
    </location>
</feature>
<evidence type="ECO:0000256" key="4">
    <source>
        <dbReference type="ARBA" id="ARBA00022723"/>
    </source>
</evidence>
<keyword evidence="6" id="KW-0862">Zinc</keyword>
<feature type="compositionally biased region" description="Basic and acidic residues" evidence="8">
    <location>
        <begin position="20"/>
        <end position="29"/>
    </location>
</feature>
<feature type="compositionally biased region" description="Basic and acidic residues" evidence="8">
    <location>
        <begin position="177"/>
        <end position="187"/>
    </location>
</feature>
<dbReference type="EMBL" id="MU853754">
    <property type="protein sequence ID" value="KAK3945564.1"/>
    <property type="molecule type" value="Genomic_DNA"/>
</dbReference>
<evidence type="ECO:0000259" key="9">
    <source>
        <dbReference type="Pfam" id="PF09329"/>
    </source>
</evidence>
<evidence type="ECO:0000256" key="3">
    <source>
        <dbReference type="ARBA" id="ARBA00022705"/>
    </source>
</evidence>
<evidence type="ECO:0000256" key="7">
    <source>
        <dbReference type="ARBA" id="ARBA00023242"/>
    </source>
</evidence>
<accession>A0AAN6NGX1</accession>
<proteinExistence type="inferred from homology"/>
<dbReference type="PANTHER" id="PTHR13454:SF11">
    <property type="entry name" value="PROTEIN MCM10 HOMOLOG"/>
    <property type="match status" value="1"/>
</dbReference>
<dbReference type="FunFam" id="2.40.50.140:FF:000174">
    <property type="entry name" value="DNA replication licensing factor mcm10"/>
    <property type="match status" value="1"/>
</dbReference>
<feature type="region of interest" description="Disordered" evidence="8">
    <location>
        <begin position="688"/>
        <end position="741"/>
    </location>
</feature>
<sequence>MASQWPPRSPHEALLSTPGGRERARRLAERGSPTPSPTKLRSVRSAAALRGRKEDSEDDLELDDDDDEEVLQLKLQAIQARLKLKKLQAAKAQKKKEAAGSQGSQETASDGQRPESAPGAAMGGIPLQSRLAAARDREERAISQNANAIQVPASPVRKTQPTANLQTSPQRVLLGIDKGRRAADMSLKRPPIMKKLAQEDRPNQQGGYLRRSNPTSRVQQQAEPPRPSSFNERLTSARAEELGREERRAKIQKLRTSAFAVGKQEMEEYKSKAADIPDEPLKPPEFSRDQIVSLGGGGLQRSNTVPSIRTSSQPADSSTQNTSTASTETLETEGAAFEPYSGLHLSKRILPHKVLTRAITGMKTYVLKDLLRHVKAPDWSLPDVESDIVVFAIIAKKSDPRAHQPKPGQDSTKPAKERGKYMIMTLVDLQFEVELYLFDSGFDRFWKLTPGTVLAILNPNIMPPPPGKEDTGRFGLVINNDSDTILEIGHSRDLGYCKSVKRDGQLCSSWVNARHTEHCEFHSNEAVRKARANRVELNSTFGSAAGSAGSKHHSNRSWKSGRGYNNNNTKSGEENNTRIGNYDRFTQSQYFVSRGAADLMDDEGIVNRVEKEEGLKRKLIQKEKEREIAKRLGEIGGGAGREYMTRAAAAAAATATASTSTNNTTTTQNTGTTADLLQKLGLGQNARNSGLTIERGNPHSVDLGRVKRKRPESAASSTTGTGTVTTNNGGTVGGGGTKTALGWGGNLRDKLAKMKDGERLDGTKGNSLSAGNMVASPMEGFLTRGDAGAGGRDSGTGGMGGTGTTTTTNKRDPSPVRKKTRFVTEKGIREAGRESLGEPMLSAAKFFRRRQVVTLGDDDDDDDDDDLIIVK</sequence>